<dbReference type="Proteomes" id="UP000304382">
    <property type="component" value="Unassembled WGS sequence"/>
</dbReference>
<organism evidence="2 3">
    <name type="scientific">Haloarcula mannanilytica</name>
    <dbReference type="NCBI Taxonomy" id="2509225"/>
    <lineage>
        <taxon>Archaea</taxon>
        <taxon>Methanobacteriati</taxon>
        <taxon>Methanobacteriota</taxon>
        <taxon>Stenosarchaea group</taxon>
        <taxon>Halobacteria</taxon>
        <taxon>Halobacteriales</taxon>
        <taxon>Haloarculaceae</taxon>
        <taxon>Haloarcula</taxon>
    </lineage>
</organism>
<reference evidence="2 3" key="1">
    <citation type="submission" date="2019-02" db="EMBL/GenBank/DDBJ databases">
        <title>Haloarcula mannanilyticum sp. nov., a mannan degrading haloarchaeon isolated from commercial salt.</title>
        <authorList>
            <person name="Enomoto S."/>
            <person name="Shimane Y."/>
            <person name="Kamekura M."/>
            <person name="Ito T."/>
            <person name="Moriya O."/>
            <person name="Ihara K."/>
            <person name="Takahashi-Ando N."/>
            <person name="Fukushima Y."/>
            <person name="Yoshida Y."/>
            <person name="Usama R."/>
            <person name="Takai K."/>
            <person name="Minegishi H."/>
        </authorList>
    </citation>
    <scope>NUCLEOTIDE SEQUENCE [LARGE SCALE GENOMIC DNA]</scope>
    <source>
        <strain evidence="2 3">MD130-1</strain>
    </source>
</reference>
<name>A0A4C2EQB8_9EURY</name>
<protein>
    <submittedName>
        <fullName evidence="2">Uncharacterized protein</fullName>
    </submittedName>
</protein>
<feature type="compositionally biased region" description="Polar residues" evidence="1">
    <location>
        <begin position="67"/>
        <end position="79"/>
    </location>
</feature>
<feature type="region of interest" description="Disordered" evidence="1">
    <location>
        <begin position="55"/>
        <end position="79"/>
    </location>
</feature>
<evidence type="ECO:0000313" key="2">
    <source>
        <dbReference type="EMBL" id="GCF15907.1"/>
    </source>
</evidence>
<sequence>MEQKESRRPRAYVSDSAEDVAARLQDIQAIIVSIENNLQQYRQATRLRRCVLAGKGKDFDPQDERASTNATVENSLSQQ</sequence>
<keyword evidence="3" id="KW-1185">Reference proteome</keyword>
<gene>
    <name evidence="2" type="ORF">Harman_38420</name>
</gene>
<evidence type="ECO:0000313" key="3">
    <source>
        <dbReference type="Proteomes" id="UP000304382"/>
    </source>
</evidence>
<dbReference type="AlphaFoldDB" id="A0A4C2EQB8"/>
<proteinExistence type="predicted"/>
<accession>A0A4C2EQB8</accession>
<feature type="compositionally biased region" description="Basic and acidic residues" evidence="1">
    <location>
        <begin position="55"/>
        <end position="66"/>
    </location>
</feature>
<evidence type="ECO:0000256" key="1">
    <source>
        <dbReference type="SAM" id="MobiDB-lite"/>
    </source>
</evidence>
<dbReference type="EMBL" id="BIXZ01000012">
    <property type="protein sequence ID" value="GCF15907.1"/>
    <property type="molecule type" value="Genomic_DNA"/>
</dbReference>
<comment type="caution">
    <text evidence="2">The sequence shown here is derived from an EMBL/GenBank/DDBJ whole genome shotgun (WGS) entry which is preliminary data.</text>
</comment>